<dbReference type="CDD" id="cd13690">
    <property type="entry name" value="PBP2_GluB"/>
    <property type="match status" value="1"/>
</dbReference>
<dbReference type="GO" id="GO:0006865">
    <property type="term" value="P:amino acid transport"/>
    <property type="evidence" value="ECO:0007669"/>
    <property type="project" value="UniProtKB-KW"/>
</dbReference>
<dbReference type="SMART" id="SM00062">
    <property type="entry name" value="PBPb"/>
    <property type="match status" value="1"/>
</dbReference>
<dbReference type="InterPro" id="IPR010065">
    <property type="entry name" value="AA_ABC_transptr_permease_3TM"/>
</dbReference>
<dbReference type="Pfam" id="PF00528">
    <property type="entry name" value="BPD_transp_1"/>
    <property type="match status" value="1"/>
</dbReference>
<keyword evidence="3 9" id="KW-0813">Transport</keyword>
<evidence type="ECO:0000313" key="13">
    <source>
        <dbReference type="Proteomes" id="UP000069620"/>
    </source>
</evidence>
<evidence type="ECO:0000256" key="1">
    <source>
        <dbReference type="ARBA" id="ARBA00004651"/>
    </source>
</evidence>
<comment type="caution">
    <text evidence="12">The sequence shown here is derived from an EMBL/GenBank/DDBJ whole genome shotgun (WGS) entry which is preliminary data.</text>
</comment>
<dbReference type="PANTHER" id="PTHR30614:SF37">
    <property type="entry name" value="AMINO-ACID ABC TRANSPORTER PERMEASE PROTEIN YHDX-RELATED"/>
    <property type="match status" value="1"/>
</dbReference>
<keyword evidence="13" id="KW-1185">Reference proteome</keyword>
<dbReference type="STRING" id="146020.RMCB_5207"/>
<dbReference type="Proteomes" id="UP000069620">
    <property type="component" value="Unassembled WGS sequence"/>
</dbReference>
<dbReference type="PROSITE" id="PS51257">
    <property type="entry name" value="PROKAR_LIPOPROTEIN"/>
    <property type="match status" value="1"/>
</dbReference>
<feature type="domain" description="ABC transmembrane type-1" evidence="11">
    <location>
        <begin position="297"/>
        <end position="497"/>
    </location>
</feature>
<keyword evidence="7 9" id="KW-1133">Transmembrane helix</keyword>
<comment type="subcellular location">
    <subcellularLocation>
        <location evidence="1 9">Cell membrane</location>
        <topology evidence="1 9">Multi-pass membrane protein</topology>
    </subcellularLocation>
</comment>
<evidence type="ECO:0000256" key="8">
    <source>
        <dbReference type="ARBA" id="ARBA00023136"/>
    </source>
</evidence>
<dbReference type="SUPFAM" id="SSF161098">
    <property type="entry name" value="MetI-like"/>
    <property type="match status" value="1"/>
</dbReference>
<feature type="transmembrane region" description="Helical" evidence="9">
    <location>
        <begin position="303"/>
        <end position="324"/>
    </location>
</feature>
<feature type="chain" id="PRO_5039448510" evidence="10">
    <location>
        <begin position="28"/>
        <end position="508"/>
    </location>
</feature>
<feature type="transmembrane region" description="Helical" evidence="9">
    <location>
        <begin position="345"/>
        <end position="364"/>
    </location>
</feature>
<dbReference type="CDD" id="cd06261">
    <property type="entry name" value="TM_PBP2"/>
    <property type="match status" value="1"/>
</dbReference>
<name>A0A100W3T8_9MYCO</name>
<protein>
    <submittedName>
        <fullName evidence="12">Amino acid ABC transporter substrate-binding protein, PAAT family</fullName>
    </submittedName>
</protein>
<dbReference type="GO" id="GO:0043190">
    <property type="term" value="C:ATP-binding cassette (ABC) transporter complex"/>
    <property type="evidence" value="ECO:0007669"/>
    <property type="project" value="InterPro"/>
</dbReference>
<evidence type="ECO:0000256" key="4">
    <source>
        <dbReference type="ARBA" id="ARBA00022475"/>
    </source>
</evidence>
<dbReference type="PANTHER" id="PTHR30614">
    <property type="entry name" value="MEMBRANE COMPONENT OF AMINO ACID ABC TRANSPORTER"/>
    <property type="match status" value="1"/>
</dbReference>
<dbReference type="GO" id="GO:0022857">
    <property type="term" value="F:transmembrane transporter activity"/>
    <property type="evidence" value="ECO:0007669"/>
    <property type="project" value="InterPro"/>
</dbReference>
<dbReference type="PROSITE" id="PS50928">
    <property type="entry name" value="ABC_TM1"/>
    <property type="match status" value="1"/>
</dbReference>
<reference evidence="13" key="1">
    <citation type="journal article" date="2016" name="Genome Announc.">
        <title>Draft Genome Sequences of Five Rapidly Growing Mycobacterium Species, M. thermoresistibile, M. fortuitum subsp. acetamidolyticum, M. canariasense, M. brisbanense, and M. novocastrense.</title>
        <authorList>
            <person name="Katahira K."/>
            <person name="Ogura Y."/>
            <person name="Gotoh Y."/>
            <person name="Hayashi T."/>
        </authorList>
    </citation>
    <scope>NUCLEOTIDE SEQUENCE [LARGE SCALE GENOMIC DNA]</scope>
    <source>
        <strain evidence="13">JCM15654</strain>
    </source>
</reference>
<feature type="transmembrane region" description="Helical" evidence="9">
    <location>
        <begin position="425"/>
        <end position="447"/>
    </location>
</feature>
<keyword evidence="6" id="KW-0029">Amino-acid transport</keyword>
<feature type="signal peptide" evidence="10">
    <location>
        <begin position="1"/>
        <end position="27"/>
    </location>
</feature>
<dbReference type="EMBL" id="BCSX01000045">
    <property type="protein sequence ID" value="GAS91111.1"/>
    <property type="molecule type" value="Genomic_DNA"/>
</dbReference>
<dbReference type="InterPro" id="IPR000515">
    <property type="entry name" value="MetI-like"/>
</dbReference>
<evidence type="ECO:0000259" key="11">
    <source>
        <dbReference type="PROSITE" id="PS50928"/>
    </source>
</evidence>
<keyword evidence="10" id="KW-0732">Signal</keyword>
<accession>A0A100W3T8</accession>
<proteinExistence type="inferred from homology"/>
<keyword evidence="8 9" id="KW-0472">Membrane</keyword>
<organism evidence="12 13">
    <name type="scientific">Mycolicibacterium brisbanense</name>
    <dbReference type="NCBI Taxonomy" id="146020"/>
    <lineage>
        <taxon>Bacteria</taxon>
        <taxon>Bacillati</taxon>
        <taxon>Actinomycetota</taxon>
        <taxon>Actinomycetes</taxon>
        <taxon>Mycobacteriales</taxon>
        <taxon>Mycobacteriaceae</taxon>
        <taxon>Mycolicibacterium</taxon>
    </lineage>
</organism>
<dbReference type="Gene3D" id="3.40.190.10">
    <property type="entry name" value="Periplasmic binding protein-like II"/>
    <property type="match status" value="2"/>
</dbReference>
<dbReference type="AlphaFoldDB" id="A0A100W3T8"/>
<keyword evidence="5 9" id="KW-0812">Transmembrane</keyword>
<dbReference type="InterPro" id="IPR001638">
    <property type="entry name" value="Solute-binding_3/MltF_N"/>
</dbReference>
<dbReference type="SUPFAM" id="SSF53850">
    <property type="entry name" value="Periplasmic binding protein-like II"/>
    <property type="match status" value="1"/>
</dbReference>
<gene>
    <name evidence="12" type="ORF">RMCB_5207</name>
</gene>
<dbReference type="OrthoDB" id="9807888at2"/>
<dbReference type="InterPro" id="IPR043429">
    <property type="entry name" value="ArtM/GltK/GlnP/TcyL/YhdX-like"/>
</dbReference>
<evidence type="ECO:0000256" key="6">
    <source>
        <dbReference type="ARBA" id="ARBA00022970"/>
    </source>
</evidence>
<reference evidence="13" key="2">
    <citation type="submission" date="2016-02" db="EMBL/GenBank/DDBJ databases">
        <title>Draft genome sequence of five rapidly growing Mycobacterium species.</title>
        <authorList>
            <person name="Katahira K."/>
            <person name="Gotou Y."/>
            <person name="Iida K."/>
            <person name="Ogura Y."/>
            <person name="Hayashi T."/>
        </authorList>
    </citation>
    <scope>NUCLEOTIDE SEQUENCE [LARGE SCALE GENOMIC DNA]</scope>
    <source>
        <strain evidence="13">JCM15654</strain>
    </source>
</reference>
<keyword evidence="4" id="KW-1003">Cell membrane</keyword>
<evidence type="ECO:0000256" key="9">
    <source>
        <dbReference type="RuleBase" id="RU363032"/>
    </source>
</evidence>
<evidence type="ECO:0000256" key="7">
    <source>
        <dbReference type="ARBA" id="ARBA00022989"/>
    </source>
</evidence>
<dbReference type="Gene3D" id="1.10.3720.10">
    <property type="entry name" value="MetI-like"/>
    <property type="match status" value="1"/>
</dbReference>
<evidence type="ECO:0000256" key="2">
    <source>
        <dbReference type="ARBA" id="ARBA00010072"/>
    </source>
</evidence>
<evidence type="ECO:0000313" key="12">
    <source>
        <dbReference type="EMBL" id="GAS91111.1"/>
    </source>
</evidence>
<evidence type="ECO:0000256" key="5">
    <source>
        <dbReference type="ARBA" id="ARBA00022692"/>
    </source>
</evidence>
<dbReference type="Pfam" id="PF00497">
    <property type="entry name" value="SBP_bac_3"/>
    <property type="match status" value="1"/>
</dbReference>
<comment type="similarity">
    <text evidence="2">Belongs to the binding-protein-dependent transport system permease family. HisMQ subfamily.</text>
</comment>
<dbReference type="NCBIfam" id="TIGR01726">
    <property type="entry name" value="HEQRo_perm_3TM"/>
    <property type="match status" value="1"/>
</dbReference>
<dbReference type="InterPro" id="IPR035906">
    <property type="entry name" value="MetI-like_sf"/>
</dbReference>
<feature type="transmembrane region" description="Helical" evidence="9">
    <location>
        <begin position="473"/>
        <end position="500"/>
    </location>
</feature>
<evidence type="ECO:0000256" key="10">
    <source>
        <dbReference type="SAM" id="SignalP"/>
    </source>
</evidence>
<sequence length="508" mass="53706">MPIRTRRTRPLRLIILALLAAALPFIASGCGSDSNKLVIGTKFDQPGLAVKKPDGSMAGFDVDVATYVAGELGYKPDQIEWKEAPSGQRETLIENGQVDYIVATYSITDARKKKVSFAGPYLITGQGLLVRADDTDITGVESLQNGKKLCSVTGSTPAQRIKDKYPGVQLQQYDTYSACVEALRTGAIDALSTDEVILAGFAAQFPGAFKVVGKPFSVEKYGIGLRKGDTTLQTKINKAITKMQQEGAWQAAFERNLGPAGIATPAPPPLDTSAGVEAGESGGLNLGKYSGQMVSAFWTTIKLTVYSAIGALLLGTLLAAMRLSPVPVMRWLGAAYVNVVRNTPLTLILIFCSLGIGTTLHITLTDPNSPTSIADSGFRLAVLGLTVYTASFVCETLRSGVNTVPIGQAEAARSLGLSFGQNLRIILLPQAFRAVIIPLGSVLIALVKNTTIASAIGVAEAALLMKEMIENTAALLAVGSIFAAGFLVLTLPLGLLFGWLGKRWAVVR</sequence>
<evidence type="ECO:0000256" key="3">
    <source>
        <dbReference type="ARBA" id="ARBA00022448"/>
    </source>
</evidence>